<feature type="transmembrane region" description="Helical" evidence="2">
    <location>
        <begin position="89"/>
        <end position="106"/>
    </location>
</feature>
<keyword evidence="4" id="KW-1185">Reference proteome</keyword>
<feature type="transmembrane region" description="Helical" evidence="2">
    <location>
        <begin position="22"/>
        <end position="41"/>
    </location>
</feature>
<feature type="transmembrane region" description="Helical" evidence="2">
    <location>
        <begin position="398"/>
        <end position="416"/>
    </location>
</feature>
<dbReference type="RefSeq" id="WP_175170676.1">
    <property type="nucleotide sequence ID" value="NZ_CADIJQ010000006.1"/>
</dbReference>
<feature type="transmembrane region" description="Helical" evidence="2">
    <location>
        <begin position="118"/>
        <end position="136"/>
    </location>
</feature>
<dbReference type="InterPro" id="IPR010645">
    <property type="entry name" value="MFS_4"/>
</dbReference>
<accession>A0A6S7BN69</accession>
<feature type="transmembrane region" description="Helical" evidence="2">
    <location>
        <begin position="177"/>
        <end position="197"/>
    </location>
</feature>
<feature type="region of interest" description="Disordered" evidence="1">
    <location>
        <begin position="208"/>
        <end position="240"/>
    </location>
</feature>
<keyword evidence="2" id="KW-0472">Membrane</keyword>
<keyword evidence="2" id="KW-0812">Transmembrane</keyword>
<dbReference type="AlphaFoldDB" id="A0A6S7BN69"/>
<feature type="transmembrane region" description="Helical" evidence="2">
    <location>
        <begin position="370"/>
        <end position="392"/>
    </location>
</feature>
<dbReference type="GO" id="GO:0005886">
    <property type="term" value="C:plasma membrane"/>
    <property type="evidence" value="ECO:0007669"/>
    <property type="project" value="TreeGrafter"/>
</dbReference>
<dbReference type="InterPro" id="IPR036259">
    <property type="entry name" value="MFS_trans_sf"/>
</dbReference>
<evidence type="ECO:0000313" key="3">
    <source>
        <dbReference type="EMBL" id="CAB3721771.1"/>
    </source>
</evidence>
<evidence type="ECO:0008006" key="5">
    <source>
        <dbReference type="Google" id="ProtNLM"/>
    </source>
</evidence>
<evidence type="ECO:0000256" key="1">
    <source>
        <dbReference type="SAM" id="MobiDB-lite"/>
    </source>
</evidence>
<feature type="transmembrane region" description="Helical" evidence="2">
    <location>
        <begin position="61"/>
        <end position="82"/>
    </location>
</feature>
<sequence>MSTPAYPSVSDSVADLRGPARLAWPAALALAAAMGIGRFAFTPVWPLMAQEGGLSLAQGGWIASANYAGYLLGALAAVAWPVRRLRGQLAVSLLAVAVLTLAMPLFHNVAVWCALRLAAGYASASAFICVAAWRPVPAGDPREAGASAVTYAGVGAGIALTGLVCLALMAGQVRADGMWLTLGGLTLALSLMAWPGLRQPVAPVRAAASTATTPNAATHSTPHSTPHSTSHPTSHPTPAATRLPPAIGQLALHYGVFGVGYIIPATFLPAMAKEIFPDPAIFGWAWPLFGLAAAVSCLLVPRLARARDEKRVWQAAQALMALGMLTVALWHHIAAVIVAALLVGGTFMVITQAGILTARRTAGAAAPRAAAVMTAAFAAGQILGPLLASWAAHWGAGLPQVLGAGAALLALSAWGLGKVTTAGSGAGHNAIGPQGRTH</sequence>
<dbReference type="Proteomes" id="UP000494269">
    <property type="component" value="Unassembled WGS sequence"/>
</dbReference>
<evidence type="ECO:0000313" key="4">
    <source>
        <dbReference type="Proteomes" id="UP000494269"/>
    </source>
</evidence>
<dbReference type="PANTHER" id="PTHR23537">
    <property type="match status" value="1"/>
</dbReference>
<proteinExistence type="predicted"/>
<gene>
    <name evidence="3" type="ORF">LMG3441_03891</name>
</gene>
<feature type="transmembrane region" description="Helical" evidence="2">
    <location>
        <begin position="312"/>
        <end position="330"/>
    </location>
</feature>
<feature type="transmembrane region" description="Helical" evidence="2">
    <location>
        <begin position="148"/>
        <end position="171"/>
    </location>
</feature>
<protein>
    <recommendedName>
        <fullName evidence="5">Major facilitator superfamily (MFS) profile domain-containing protein</fullName>
    </recommendedName>
</protein>
<dbReference type="SUPFAM" id="SSF103473">
    <property type="entry name" value="MFS general substrate transporter"/>
    <property type="match status" value="1"/>
</dbReference>
<feature type="transmembrane region" description="Helical" evidence="2">
    <location>
        <begin position="281"/>
        <end position="300"/>
    </location>
</feature>
<evidence type="ECO:0000256" key="2">
    <source>
        <dbReference type="SAM" id="Phobius"/>
    </source>
</evidence>
<organism evidence="3 4">
    <name type="scientific">Achromobacter kerstersii</name>
    <dbReference type="NCBI Taxonomy" id="1353890"/>
    <lineage>
        <taxon>Bacteria</taxon>
        <taxon>Pseudomonadati</taxon>
        <taxon>Pseudomonadota</taxon>
        <taxon>Betaproteobacteria</taxon>
        <taxon>Burkholderiales</taxon>
        <taxon>Alcaligenaceae</taxon>
        <taxon>Achromobacter</taxon>
    </lineage>
</organism>
<dbReference type="EMBL" id="CADIJQ010000006">
    <property type="protein sequence ID" value="CAB3721771.1"/>
    <property type="molecule type" value="Genomic_DNA"/>
</dbReference>
<keyword evidence="2" id="KW-1133">Transmembrane helix</keyword>
<dbReference type="Gene3D" id="1.20.1250.20">
    <property type="entry name" value="MFS general substrate transporter like domains"/>
    <property type="match status" value="2"/>
</dbReference>
<feature type="transmembrane region" description="Helical" evidence="2">
    <location>
        <begin position="336"/>
        <end position="358"/>
    </location>
</feature>
<dbReference type="PANTHER" id="PTHR23537:SF1">
    <property type="entry name" value="SUGAR TRANSPORTER"/>
    <property type="match status" value="1"/>
</dbReference>
<name>A0A6S7BN69_9BURK</name>
<reference evidence="3 4" key="1">
    <citation type="submission" date="2020-04" db="EMBL/GenBank/DDBJ databases">
        <authorList>
            <person name="De Canck E."/>
        </authorList>
    </citation>
    <scope>NUCLEOTIDE SEQUENCE [LARGE SCALE GENOMIC DNA]</scope>
    <source>
        <strain evidence="3 4">LMG 3441</strain>
    </source>
</reference>
<feature type="transmembrane region" description="Helical" evidence="2">
    <location>
        <begin position="251"/>
        <end position="269"/>
    </location>
</feature>
<dbReference type="Pfam" id="PF06779">
    <property type="entry name" value="MFS_4"/>
    <property type="match status" value="2"/>
</dbReference>